<organism evidence="1 2">
    <name type="scientific">Lithospermum erythrorhizon</name>
    <name type="common">Purple gromwell</name>
    <name type="synonym">Lithospermum officinale var. erythrorhizon</name>
    <dbReference type="NCBI Taxonomy" id="34254"/>
    <lineage>
        <taxon>Eukaryota</taxon>
        <taxon>Viridiplantae</taxon>
        <taxon>Streptophyta</taxon>
        <taxon>Embryophyta</taxon>
        <taxon>Tracheophyta</taxon>
        <taxon>Spermatophyta</taxon>
        <taxon>Magnoliopsida</taxon>
        <taxon>eudicotyledons</taxon>
        <taxon>Gunneridae</taxon>
        <taxon>Pentapetalae</taxon>
        <taxon>asterids</taxon>
        <taxon>lamiids</taxon>
        <taxon>Boraginales</taxon>
        <taxon>Boraginaceae</taxon>
        <taxon>Boraginoideae</taxon>
        <taxon>Lithospermeae</taxon>
        <taxon>Lithospermum</taxon>
    </lineage>
</organism>
<gene>
    <name evidence="1" type="ORF">LIER_28841</name>
</gene>
<dbReference type="EMBL" id="BAABME010009742">
    <property type="protein sequence ID" value="GAA0175720.1"/>
    <property type="molecule type" value="Genomic_DNA"/>
</dbReference>
<proteinExistence type="predicted"/>
<reference evidence="1 2" key="1">
    <citation type="submission" date="2024-01" db="EMBL/GenBank/DDBJ databases">
        <title>The complete chloroplast genome sequence of Lithospermum erythrorhizon: insights into the phylogenetic relationship among Boraginaceae species and the maternal lineages of purple gromwells.</title>
        <authorList>
            <person name="Okada T."/>
            <person name="Watanabe K."/>
        </authorList>
    </citation>
    <scope>NUCLEOTIDE SEQUENCE [LARGE SCALE GENOMIC DNA]</scope>
</reference>
<comment type="caution">
    <text evidence="1">The sequence shown here is derived from an EMBL/GenBank/DDBJ whole genome shotgun (WGS) entry which is preliminary data.</text>
</comment>
<dbReference type="Proteomes" id="UP001454036">
    <property type="component" value="Unassembled WGS sequence"/>
</dbReference>
<dbReference type="AlphaFoldDB" id="A0AAV3RHI8"/>
<evidence type="ECO:0000313" key="2">
    <source>
        <dbReference type="Proteomes" id="UP001454036"/>
    </source>
</evidence>
<keyword evidence="2" id="KW-1185">Reference proteome</keyword>
<sequence length="101" mass="11672">MKKTQHPTLWFTELTLLECYQSRISKAYDKKVKILSYQVGDIVLAMIRPIHTRGKNANLMPKWDGPYIIQEVYPSGAHLMASSEGKQVGPINGRYLKRYYP</sequence>
<protein>
    <submittedName>
        <fullName evidence="1">Uncharacterized protein</fullName>
    </submittedName>
</protein>
<evidence type="ECO:0000313" key="1">
    <source>
        <dbReference type="EMBL" id="GAA0175720.1"/>
    </source>
</evidence>
<accession>A0AAV3RHI8</accession>
<name>A0AAV3RHI8_LITER</name>